<reference evidence="1" key="1">
    <citation type="submission" date="2021-05" db="EMBL/GenBank/DDBJ databases">
        <title>The genome of the haptophyte Pavlova lutheri (Diacronema luteri, Pavlovales) - a model for lipid biosynthesis in eukaryotic algae.</title>
        <authorList>
            <person name="Hulatt C.J."/>
            <person name="Posewitz M.C."/>
        </authorList>
    </citation>
    <scope>NUCLEOTIDE SEQUENCE</scope>
    <source>
        <strain evidence="1">NIVA-4/92</strain>
    </source>
</reference>
<dbReference type="OMA" id="LEIECAF"/>
<gene>
    <name evidence="1" type="ORF">KFE25_005379</name>
</gene>
<dbReference type="EMBL" id="JAGTXO010000009">
    <property type="protein sequence ID" value="KAG8465809.1"/>
    <property type="molecule type" value="Genomic_DNA"/>
</dbReference>
<organism evidence="1 2">
    <name type="scientific">Diacronema lutheri</name>
    <name type="common">Unicellular marine alga</name>
    <name type="synonym">Monochrysis lutheri</name>
    <dbReference type="NCBI Taxonomy" id="2081491"/>
    <lineage>
        <taxon>Eukaryota</taxon>
        <taxon>Haptista</taxon>
        <taxon>Haptophyta</taxon>
        <taxon>Pavlovophyceae</taxon>
        <taxon>Pavlovales</taxon>
        <taxon>Pavlovaceae</taxon>
        <taxon>Diacronema</taxon>
    </lineage>
</organism>
<dbReference type="Proteomes" id="UP000751190">
    <property type="component" value="Unassembled WGS sequence"/>
</dbReference>
<dbReference type="OrthoDB" id="69177at2759"/>
<keyword evidence="2" id="KW-1185">Reference proteome</keyword>
<accession>A0A8J5XM37</accession>
<name>A0A8J5XM37_DIALT</name>
<comment type="caution">
    <text evidence="1">The sequence shown here is derived from an EMBL/GenBank/DDBJ whole genome shotgun (WGS) entry which is preliminary data.</text>
</comment>
<evidence type="ECO:0000313" key="1">
    <source>
        <dbReference type="EMBL" id="KAG8465809.1"/>
    </source>
</evidence>
<dbReference type="AlphaFoldDB" id="A0A8J5XM37"/>
<evidence type="ECO:0000313" key="2">
    <source>
        <dbReference type="Proteomes" id="UP000751190"/>
    </source>
</evidence>
<protein>
    <submittedName>
        <fullName evidence="1">Uncharacterized protein</fullName>
    </submittedName>
</protein>
<sequence>MATDNNGDGSSSSADSAEEVQLDAAALEIECAFDVRAWDDLVPAETLASLEAACAELGATDSSFWVGADGAARTPLERFALDVWAFHMHGRTPAECDLARSGVEFWAQRRSSRSARAAQSINWHFDKDEALREAHGVFVHPHISTVTYLSDAGAPTVVMPVRIDLDGTGARLDAPAASASCATVSYPRRGRHLAFNGRLLHGCPIELAFQRVQSYERRTVLVNIWLNHRPAGIETAAHVGKRARPPASSSLAPGQPPPLELRALPGVAGAEGLSAARARASAVRLDFPVGDMAHARVSVEARALRRLFGEGAAAAPPVVRVHAEVTLDVGEPTSE</sequence>
<proteinExistence type="predicted"/>